<dbReference type="PANTHER" id="PTHR16091">
    <property type="entry name" value="TTC17 PROTEIN"/>
    <property type="match status" value="1"/>
</dbReference>
<gene>
    <name evidence="2" type="ORF">TPAB3V08_LOCUS9565</name>
</gene>
<feature type="signal peptide" evidence="1">
    <location>
        <begin position="1"/>
        <end position="20"/>
    </location>
</feature>
<dbReference type="EMBL" id="CAJPIN010021286">
    <property type="protein sequence ID" value="CAG2062615.1"/>
    <property type="molecule type" value="Genomic_DNA"/>
</dbReference>
<comment type="caution">
    <text evidence="2">The sequence shown here is derived from an EMBL/GenBank/DDBJ whole genome shotgun (WGS) entry which is preliminary data.</text>
</comment>
<dbReference type="PANTHER" id="PTHR16091:SF1">
    <property type="entry name" value="TETRATRICOPEPTIDE REPEAT PROTEIN 17"/>
    <property type="match status" value="1"/>
</dbReference>
<feature type="chain" id="PRO_5046572072" evidence="1">
    <location>
        <begin position="21"/>
        <end position="189"/>
    </location>
</feature>
<dbReference type="InterPro" id="IPR052630">
    <property type="entry name" value="TTC17"/>
</dbReference>
<evidence type="ECO:0000256" key="1">
    <source>
        <dbReference type="SAM" id="SignalP"/>
    </source>
</evidence>
<dbReference type="Proteomes" id="UP001153148">
    <property type="component" value="Unassembled WGS sequence"/>
</dbReference>
<feature type="non-terminal residue" evidence="2">
    <location>
        <position position="189"/>
    </location>
</feature>
<protein>
    <submittedName>
        <fullName evidence="2">Uncharacterized protein</fullName>
    </submittedName>
</protein>
<organism evidence="2 3">
    <name type="scientific">Timema podura</name>
    <name type="common">Walking stick</name>
    <dbReference type="NCBI Taxonomy" id="61482"/>
    <lineage>
        <taxon>Eukaryota</taxon>
        <taxon>Metazoa</taxon>
        <taxon>Ecdysozoa</taxon>
        <taxon>Arthropoda</taxon>
        <taxon>Hexapoda</taxon>
        <taxon>Insecta</taxon>
        <taxon>Pterygota</taxon>
        <taxon>Neoptera</taxon>
        <taxon>Polyneoptera</taxon>
        <taxon>Phasmatodea</taxon>
        <taxon>Timematodea</taxon>
        <taxon>Timematoidea</taxon>
        <taxon>Timematidae</taxon>
        <taxon>Timema</taxon>
    </lineage>
</organism>
<keyword evidence="1" id="KW-0732">Signal</keyword>
<reference evidence="2" key="1">
    <citation type="submission" date="2021-03" db="EMBL/GenBank/DDBJ databases">
        <authorList>
            <person name="Tran Van P."/>
        </authorList>
    </citation>
    <scope>NUCLEOTIDE SEQUENCE</scope>
</reference>
<name>A0ABN7PAW2_TIMPD</name>
<sequence length="189" mass="21546">MDMTLLKSIILTKLFITVSATTHWIVTENGRIQPQLDSAFHMRRPYDLLALLDQEERVRKIERMLKDLVAQKEIIDKHWASLEGSPDLKTRLYLQDEDCAHGAKPLTNKDLYPNLSGEFFEWVSALVDETIILKQLPVKHRENTARLVAFASMVTKTSRRLYRYPSGLFRLGHVIAIAAIKGTSQGDAA</sequence>
<proteinExistence type="predicted"/>
<accession>A0ABN7PAW2</accession>
<evidence type="ECO:0000313" key="2">
    <source>
        <dbReference type="EMBL" id="CAG2062615.1"/>
    </source>
</evidence>
<evidence type="ECO:0000313" key="3">
    <source>
        <dbReference type="Proteomes" id="UP001153148"/>
    </source>
</evidence>
<keyword evidence="3" id="KW-1185">Reference proteome</keyword>